<keyword evidence="10" id="KW-0393">Immunoglobulin domain</keyword>
<dbReference type="GO" id="GO:0009897">
    <property type="term" value="C:external side of plasma membrane"/>
    <property type="evidence" value="ECO:0007669"/>
    <property type="project" value="TreeGrafter"/>
</dbReference>
<keyword evidence="9" id="KW-0325">Glycoprotein</keyword>
<dbReference type="Pfam" id="PF07686">
    <property type="entry name" value="V-set"/>
    <property type="match status" value="2"/>
</dbReference>
<keyword evidence="5 11" id="KW-1133">Transmembrane helix</keyword>
<evidence type="ECO:0000256" key="7">
    <source>
        <dbReference type="ARBA" id="ARBA00023157"/>
    </source>
</evidence>
<dbReference type="InterPro" id="IPR003599">
    <property type="entry name" value="Ig_sub"/>
</dbReference>
<keyword evidence="6 11" id="KW-0472">Membrane</keyword>
<dbReference type="InterPro" id="IPR036179">
    <property type="entry name" value="Ig-like_dom_sf"/>
</dbReference>
<reference evidence="14" key="1">
    <citation type="submission" date="2025-08" db="UniProtKB">
        <authorList>
            <consortium name="Ensembl"/>
        </authorList>
    </citation>
    <scope>IDENTIFICATION</scope>
</reference>
<evidence type="ECO:0000256" key="5">
    <source>
        <dbReference type="ARBA" id="ARBA00022989"/>
    </source>
</evidence>
<evidence type="ECO:0000256" key="9">
    <source>
        <dbReference type="ARBA" id="ARBA00023180"/>
    </source>
</evidence>
<evidence type="ECO:0000313" key="15">
    <source>
        <dbReference type="Proteomes" id="UP000694701"/>
    </source>
</evidence>
<dbReference type="InterPro" id="IPR007110">
    <property type="entry name" value="Ig-like_dom"/>
</dbReference>
<keyword evidence="3 11" id="KW-0812">Transmembrane</keyword>
<evidence type="ECO:0000256" key="10">
    <source>
        <dbReference type="ARBA" id="ARBA00023319"/>
    </source>
</evidence>
<evidence type="ECO:0000256" key="8">
    <source>
        <dbReference type="ARBA" id="ARBA00023170"/>
    </source>
</evidence>
<feature type="transmembrane region" description="Helical" evidence="11">
    <location>
        <begin position="447"/>
        <end position="465"/>
    </location>
</feature>
<evidence type="ECO:0000256" key="3">
    <source>
        <dbReference type="ARBA" id="ARBA00022692"/>
    </source>
</evidence>
<dbReference type="Gene3D" id="2.60.40.10">
    <property type="entry name" value="Immunoglobulins"/>
    <property type="match status" value="2"/>
</dbReference>
<feature type="chain" id="PRO_5034031838" description="Ig-like domain-containing protein" evidence="12">
    <location>
        <begin position="23"/>
        <end position="575"/>
    </location>
</feature>
<accession>A0A8C2IFQ0</accession>
<evidence type="ECO:0000256" key="2">
    <source>
        <dbReference type="ARBA" id="ARBA00022475"/>
    </source>
</evidence>
<dbReference type="AlphaFoldDB" id="A0A8C2IFQ0"/>
<organism evidence="14 15">
    <name type="scientific">Cyprinus carpio</name>
    <name type="common">Common carp</name>
    <dbReference type="NCBI Taxonomy" id="7962"/>
    <lineage>
        <taxon>Eukaryota</taxon>
        <taxon>Metazoa</taxon>
        <taxon>Chordata</taxon>
        <taxon>Craniata</taxon>
        <taxon>Vertebrata</taxon>
        <taxon>Euteleostomi</taxon>
        <taxon>Actinopterygii</taxon>
        <taxon>Neopterygii</taxon>
        <taxon>Teleostei</taxon>
        <taxon>Ostariophysi</taxon>
        <taxon>Cypriniformes</taxon>
        <taxon>Cyprinidae</taxon>
        <taxon>Cyprininae</taxon>
        <taxon>Cyprinus</taxon>
    </lineage>
</organism>
<evidence type="ECO:0000259" key="13">
    <source>
        <dbReference type="PROSITE" id="PS50835"/>
    </source>
</evidence>
<dbReference type="GO" id="GO:0042130">
    <property type="term" value="P:negative regulation of T cell proliferation"/>
    <property type="evidence" value="ECO:0007669"/>
    <property type="project" value="TreeGrafter"/>
</dbReference>
<feature type="domain" description="Ig-like" evidence="13">
    <location>
        <begin position="151"/>
        <end position="254"/>
    </location>
</feature>
<proteinExistence type="predicted"/>
<dbReference type="SMART" id="SM00406">
    <property type="entry name" value="IGv"/>
    <property type="match status" value="2"/>
</dbReference>
<evidence type="ECO:0000313" key="14">
    <source>
        <dbReference type="Ensembl" id="ENSCCRP00020079298.1"/>
    </source>
</evidence>
<feature type="transmembrane region" description="Helical" evidence="11">
    <location>
        <begin position="477"/>
        <end position="496"/>
    </location>
</feature>
<dbReference type="FunFam" id="2.60.40.10:FF:000142">
    <property type="entry name" value="V-set domain-containing T-cell activation inhibitor 1"/>
    <property type="match status" value="1"/>
</dbReference>
<dbReference type="PROSITE" id="PS50835">
    <property type="entry name" value="IG_LIKE"/>
    <property type="match status" value="2"/>
</dbReference>
<dbReference type="GO" id="GO:0031295">
    <property type="term" value="P:T cell costimulation"/>
    <property type="evidence" value="ECO:0007669"/>
    <property type="project" value="TreeGrafter"/>
</dbReference>
<dbReference type="GO" id="GO:0042102">
    <property type="term" value="P:positive regulation of T cell proliferation"/>
    <property type="evidence" value="ECO:0007669"/>
    <property type="project" value="TreeGrafter"/>
</dbReference>
<dbReference type="InterPro" id="IPR013106">
    <property type="entry name" value="Ig_V-set"/>
</dbReference>
<feature type="transmembrane region" description="Helical" evidence="11">
    <location>
        <begin position="388"/>
        <end position="409"/>
    </location>
</feature>
<keyword evidence="8" id="KW-0675">Receptor</keyword>
<dbReference type="GO" id="GO:0007166">
    <property type="term" value="P:cell surface receptor signaling pathway"/>
    <property type="evidence" value="ECO:0007669"/>
    <property type="project" value="TreeGrafter"/>
</dbReference>
<keyword evidence="4 12" id="KW-0732">Signal</keyword>
<sequence>MYLKMHLPKCLCMSVLLMIADGFVVQSPSGPLVVPLGGSVVLPCSVDTLLPVEGLEVEWKRDSGTLVHLFQDGESRPESQHQDYYDRAHFFTEEIQHGNFSLLLNNVRAEDKGEYRCKVYSDQDSDENVVEIKYVERLIVSGSNHSISPYEGEDVTLSCSVDSHIPPEEIEEVSWKKIDKDGEILVLLFQYNEIRTESTPDQYKDRAEFFADEIPKANFSLRLKSVRNADKGVYMCLVFAGDFSANTTMEVKISLSTLHIVVLLLCGLAFGSASLLGCLVLRKINSEHFHGFSVLCWSFHLLPNLFMVTAFIIWGFIDGSLNEVISCSTLNLLRPLLLIVTVPQEVTDSWNQAPSTGIKHTIFSMVFYSVLLHNAWERQTFYHQNDLAIVFIMFILAVTLLITICYGASNFNEHLNGRWGHALIIQFCNIPTICFLHYSFGQTREETLILPLAVVVVVIFLMIARTRRCYFIKHHKFHWSMVILIFVLLESGVMVYHHYSVLEHEKGDDPTVTARLSACLTDISCWMKDPHLHFNLAKTELLVVPANPVSSQFHHQIKHINHISFKNSQKPWSYD</sequence>
<dbReference type="GO" id="GO:0006955">
    <property type="term" value="P:immune response"/>
    <property type="evidence" value="ECO:0007669"/>
    <property type="project" value="TreeGrafter"/>
</dbReference>
<feature type="transmembrane region" description="Helical" evidence="11">
    <location>
        <begin position="294"/>
        <end position="317"/>
    </location>
</feature>
<keyword evidence="2" id="KW-1003">Cell membrane</keyword>
<evidence type="ECO:0000256" key="12">
    <source>
        <dbReference type="SAM" id="SignalP"/>
    </source>
</evidence>
<dbReference type="Proteomes" id="UP000694701">
    <property type="component" value="Unplaced"/>
</dbReference>
<evidence type="ECO:0000256" key="11">
    <source>
        <dbReference type="SAM" id="Phobius"/>
    </source>
</evidence>
<dbReference type="PANTHER" id="PTHR25466">
    <property type="entry name" value="T-LYMPHOCYTE ACTIVATION ANTIGEN"/>
    <property type="match status" value="1"/>
</dbReference>
<evidence type="ECO:0000256" key="6">
    <source>
        <dbReference type="ARBA" id="ARBA00023136"/>
    </source>
</evidence>
<dbReference type="Ensembl" id="ENSCCRT00020086922.1">
    <property type="protein sequence ID" value="ENSCCRP00020079298.1"/>
    <property type="gene ID" value="ENSCCRG00020036854.1"/>
</dbReference>
<keyword evidence="7" id="KW-1015">Disulfide bond</keyword>
<evidence type="ECO:0000256" key="4">
    <source>
        <dbReference type="ARBA" id="ARBA00022729"/>
    </source>
</evidence>
<dbReference type="SMART" id="SM00409">
    <property type="entry name" value="IG"/>
    <property type="match status" value="2"/>
</dbReference>
<comment type="subcellular location">
    <subcellularLocation>
        <location evidence="1">Cell membrane</location>
        <topology evidence="1">Single-pass type I membrane protein</topology>
    </subcellularLocation>
</comment>
<dbReference type="GO" id="GO:0071222">
    <property type="term" value="P:cellular response to lipopolysaccharide"/>
    <property type="evidence" value="ECO:0007669"/>
    <property type="project" value="TreeGrafter"/>
</dbReference>
<dbReference type="PANTHER" id="PTHR25466:SF14">
    <property type="entry name" value="BUTYROPHILIN SUBFAMILY 2 MEMBER A2-LIKE-RELATED"/>
    <property type="match status" value="1"/>
</dbReference>
<name>A0A8C2IFQ0_CYPCA</name>
<evidence type="ECO:0000256" key="1">
    <source>
        <dbReference type="ARBA" id="ARBA00004251"/>
    </source>
</evidence>
<feature type="transmembrane region" description="Helical" evidence="11">
    <location>
        <begin position="421"/>
        <end position="440"/>
    </location>
</feature>
<feature type="signal peptide" evidence="12">
    <location>
        <begin position="1"/>
        <end position="22"/>
    </location>
</feature>
<feature type="domain" description="Ig-like" evidence="13">
    <location>
        <begin position="8"/>
        <end position="133"/>
    </location>
</feature>
<dbReference type="SUPFAM" id="SSF48726">
    <property type="entry name" value="Immunoglobulin"/>
    <property type="match status" value="2"/>
</dbReference>
<dbReference type="InterPro" id="IPR051713">
    <property type="entry name" value="T-cell_Activation_Regulation"/>
</dbReference>
<dbReference type="InterPro" id="IPR003598">
    <property type="entry name" value="Ig_sub2"/>
</dbReference>
<dbReference type="SMART" id="SM00408">
    <property type="entry name" value="IGc2"/>
    <property type="match status" value="2"/>
</dbReference>
<dbReference type="InterPro" id="IPR013783">
    <property type="entry name" value="Ig-like_fold"/>
</dbReference>
<feature type="transmembrane region" description="Helical" evidence="11">
    <location>
        <begin position="258"/>
        <end position="282"/>
    </location>
</feature>
<protein>
    <recommendedName>
        <fullName evidence="13">Ig-like domain-containing protein</fullName>
    </recommendedName>
</protein>